<feature type="domain" description="Transposase IS4-like" evidence="1">
    <location>
        <begin position="5"/>
        <end position="60"/>
    </location>
</feature>
<proteinExistence type="predicted"/>
<dbReference type="Pfam" id="PF01609">
    <property type="entry name" value="DDE_Tnp_1"/>
    <property type="match status" value="1"/>
</dbReference>
<reference evidence="2" key="1">
    <citation type="submission" date="2024-07" db="EMBL/GenBank/DDBJ databases">
        <authorList>
            <person name="Yu S.T."/>
        </authorList>
    </citation>
    <scope>NUCLEOTIDE SEQUENCE</scope>
    <source>
        <strain evidence="2">R41</strain>
    </source>
</reference>
<organism evidence="2">
    <name type="scientific">Streptomyces sp. R41</name>
    <dbReference type="NCBI Taxonomy" id="3238632"/>
    <lineage>
        <taxon>Bacteria</taxon>
        <taxon>Bacillati</taxon>
        <taxon>Actinomycetota</taxon>
        <taxon>Actinomycetes</taxon>
        <taxon>Kitasatosporales</taxon>
        <taxon>Streptomycetaceae</taxon>
        <taxon>Streptomyces</taxon>
    </lineage>
</organism>
<accession>A0AB39RUJ5</accession>
<evidence type="ECO:0000313" key="2">
    <source>
        <dbReference type="EMBL" id="XDQ58391.1"/>
    </source>
</evidence>
<dbReference type="GO" id="GO:0006313">
    <property type="term" value="P:DNA transposition"/>
    <property type="evidence" value="ECO:0007669"/>
    <property type="project" value="InterPro"/>
</dbReference>
<gene>
    <name evidence="2" type="ORF">AB5J53_45570</name>
</gene>
<dbReference type="AlphaFoldDB" id="A0AB39RUJ5"/>
<dbReference type="RefSeq" id="WP_369251443.1">
    <property type="nucleotide sequence ID" value="NZ_CP163443.1"/>
</dbReference>
<dbReference type="GO" id="GO:0004803">
    <property type="term" value="F:transposase activity"/>
    <property type="evidence" value="ECO:0007669"/>
    <property type="project" value="InterPro"/>
</dbReference>
<dbReference type="InterPro" id="IPR002559">
    <property type="entry name" value="Transposase_11"/>
</dbReference>
<dbReference type="GO" id="GO:0003677">
    <property type="term" value="F:DNA binding"/>
    <property type="evidence" value="ECO:0007669"/>
    <property type="project" value="InterPro"/>
</dbReference>
<dbReference type="PANTHER" id="PTHR30007:SF0">
    <property type="entry name" value="TRANSPOSASE"/>
    <property type="match status" value="1"/>
</dbReference>
<protein>
    <submittedName>
        <fullName evidence="2">Transposase</fullName>
    </submittedName>
</protein>
<name>A0AB39RUJ5_9ACTN</name>
<sequence>MGCSCKPHLIMDTLGLVLAVIDTAASVHDSTGGRQLPTEPTAARPPVTKVWADGGYQGRVSNHGAALGIWLEVVKRPSATRR</sequence>
<evidence type="ECO:0000259" key="1">
    <source>
        <dbReference type="Pfam" id="PF01609"/>
    </source>
</evidence>
<dbReference type="PANTHER" id="PTHR30007">
    <property type="entry name" value="PHP DOMAIN PROTEIN"/>
    <property type="match status" value="1"/>
</dbReference>
<dbReference type="EMBL" id="CP163443">
    <property type="protein sequence ID" value="XDQ58391.1"/>
    <property type="molecule type" value="Genomic_DNA"/>
</dbReference>